<dbReference type="InterPro" id="IPR036735">
    <property type="entry name" value="NGN_dom_sf"/>
</dbReference>
<dbReference type="Gene3D" id="3.30.70.940">
    <property type="entry name" value="NusG, N-terminal domain"/>
    <property type="match status" value="1"/>
</dbReference>
<proteinExistence type="predicted"/>
<evidence type="ECO:0000256" key="1">
    <source>
        <dbReference type="ARBA" id="ARBA00023163"/>
    </source>
</evidence>
<evidence type="ECO:0000259" key="2">
    <source>
        <dbReference type="Pfam" id="PF02357"/>
    </source>
</evidence>
<dbReference type="SUPFAM" id="SSF82679">
    <property type="entry name" value="N-utilization substance G protein NusG, N-terminal domain"/>
    <property type="match status" value="1"/>
</dbReference>
<evidence type="ECO:0000313" key="3">
    <source>
        <dbReference type="EMBL" id="WGH74238.1"/>
    </source>
</evidence>
<dbReference type="Proteomes" id="UP001232001">
    <property type="component" value="Chromosome"/>
</dbReference>
<dbReference type="InterPro" id="IPR006645">
    <property type="entry name" value="NGN-like_dom"/>
</dbReference>
<protein>
    <submittedName>
        <fullName evidence="3">Transcription termination/antitermination NusG family protein</fullName>
    </submittedName>
</protein>
<dbReference type="Pfam" id="PF02357">
    <property type="entry name" value="NusG"/>
    <property type="match status" value="1"/>
</dbReference>
<reference evidence="3 4" key="1">
    <citation type="submission" date="2023-04" db="EMBL/GenBank/DDBJ databases">
        <title>Tenacibaculum tangerinum sp. nov., isolated from sea tidal flat of South Korea.</title>
        <authorList>
            <person name="Lee S.H."/>
            <person name="Kim J.-J."/>
        </authorList>
    </citation>
    <scope>NUCLEOTIDE SEQUENCE [LARGE SCALE GENOMIC DNA]</scope>
    <source>
        <strain evidence="3 4">GRR-S3-23</strain>
    </source>
</reference>
<name>A0ABY8L1L0_9FLAO</name>
<accession>A0ABY8L1L0</accession>
<gene>
    <name evidence="3" type="ORF">P8625_08905</name>
</gene>
<keyword evidence="4" id="KW-1185">Reference proteome</keyword>
<keyword evidence="1" id="KW-0804">Transcription</keyword>
<dbReference type="EMBL" id="CP122539">
    <property type="protein sequence ID" value="WGH74238.1"/>
    <property type="molecule type" value="Genomic_DNA"/>
</dbReference>
<feature type="domain" description="NusG-like N-terminal" evidence="2">
    <location>
        <begin position="7"/>
        <end position="53"/>
    </location>
</feature>
<sequence>MSFKNGWYVIYVNPNSEKKVYERLRDISIESFMPEIKIIRKWSDRKKQSLNHYFHLMFL</sequence>
<evidence type="ECO:0000313" key="4">
    <source>
        <dbReference type="Proteomes" id="UP001232001"/>
    </source>
</evidence>
<organism evidence="3 4">
    <name type="scientific">Tenacibaculum tangerinum</name>
    <dbReference type="NCBI Taxonomy" id="3038772"/>
    <lineage>
        <taxon>Bacteria</taxon>
        <taxon>Pseudomonadati</taxon>
        <taxon>Bacteroidota</taxon>
        <taxon>Flavobacteriia</taxon>
        <taxon>Flavobacteriales</taxon>
        <taxon>Flavobacteriaceae</taxon>
        <taxon>Tenacibaculum</taxon>
    </lineage>
</organism>